<dbReference type="InterPro" id="IPR027417">
    <property type="entry name" value="P-loop_NTPase"/>
</dbReference>
<dbReference type="EMBL" id="DVAD01000014">
    <property type="protein sequence ID" value="HIJ99715.1"/>
    <property type="molecule type" value="Genomic_DNA"/>
</dbReference>
<dbReference type="InterPro" id="IPR042101">
    <property type="entry name" value="SRP54_N_sf"/>
</dbReference>
<dbReference type="HAMAP" id="MF_00920">
    <property type="entry name" value="FtsY"/>
    <property type="match status" value="1"/>
</dbReference>
<dbReference type="GO" id="GO:0003924">
    <property type="term" value="F:GTPase activity"/>
    <property type="evidence" value="ECO:0007669"/>
    <property type="project" value="UniProtKB-UniRule"/>
</dbReference>
<keyword evidence="1 8" id="KW-1003">Cell membrane</keyword>
<comment type="function">
    <text evidence="8">Involved in targeting and insertion of nascent membrane proteins into the cytoplasmic membrane. Acts as a receptor for the complex formed by the signal recognition particle (SRP) and the ribosome-nascent chain (RNC).</text>
</comment>
<dbReference type="SUPFAM" id="SSF52540">
    <property type="entry name" value="P-loop containing nucleoside triphosphate hydrolases"/>
    <property type="match status" value="1"/>
</dbReference>
<keyword evidence="4 8" id="KW-0378">Hydrolase</keyword>
<gene>
    <name evidence="8 11" type="primary">ftsY</name>
    <name evidence="11" type="ORF">H1011_02735</name>
</gene>
<dbReference type="SMART" id="SM00382">
    <property type="entry name" value="AAA"/>
    <property type="match status" value="1"/>
</dbReference>
<feature type="domain" description="SRP54-type proteins GTP-binding" evidence="10">
    <location>
        <begin position="338"/>
        <end position="351"/>
    </location>
</feature>
<keyword evidence="6 8" id="KW-0472">Membrane</keyword>
<feature type="compositionally biased region" description="Basic and acidic residues" evidence="9">
    <location>
        <begin position="50"/>
        <end position="71"/>
    </location>
</feature>
<dbReference type="InterPro" id="IPR000897">
    <property type="entry name" value="SRP54_GTPase_dom"/>
</dbReference>
<comment type="similarity">
    <text evidence="8">Belongs to the GTP-binding SRP family. FtsY subfamily.</text>
</comment>
<evidence type="ECO:0000256" key="1">
    <source>
        <dbReference type="ARBA" id="ARBA00022475"/>
    </source>
</evidence>
<keyword evidence="12" id="KW-1185">Reference proteome</keyword>
<evidence type="ECO:0000256" key="3">
    <source>
        <dbReference type="ARBA" id="ARBA00022741"/>
    </source>
</evidence>
<dbReference type="GO" id="GO:0005886">
    <property type="term" value="C:plasma membrane"/>
    <property type="evidence" value="ECO:0007669"/>
    <property type="project" value="UniProtKB-SubCell"/>
</dbReference>
<keyword evidence="5 8" id="KW-0342">GTP-binding</keyword>
<feature type="binding site" evidence="8">
    <location>
        <begin position="317"/>
        <end position="320"/>
    </location>
    <ligand>
        <name>GTP</name>
        <dbReference type="ChEBI" id="CHEBI:37565"/>
    </ligand>
</feature>
<accession>A0A832V8T4</accession>
<keyword evidence="3 8" id="KW-0547">Nucleotide-binding</keyword>
<dbReference type="Proteomes" id="UP000604391">
    <property type="component" value="Unassembled WGS sequence"/>
</dbReference>
<sequence length="365" mass="40468">MFGNLKKKLKSFFDKAGKEAETEEVEEEVLVEVEEDLEAPKVTSKKKPKEKKEAEKEELEEEKKIEDSKTEKPKRKRSIFKKITRRHISEKSLDSILWELELALLENDVAKEVTESITKDTKERLLETDLKKGETAEKAITSALKAAIEKTLDVGDFDIIEKIREKEEGPTLILFVGFNGSGKTMTIGKFAQVLQNEGISVVMAAGDTFRAAAIEQLDVHAKALKVPIVKQQRGSDAAAVIYDAVEHAKAKGIDVVLGDTAGRSHADLNLMDELKKVVRVNKPDITIFVGDSLTGNDAAEQAKRFNEAVGIDASVLTKADCDVKGGACISISHMTEKPIIYLGTGQGYEDIEEFNPDWFVEKVFE</sequence>
<evidence type="ECO:0000313" key="12">
    <source>
        <dbReference type="Proteomes" id="UP000604391"/>
    </source>
</evidence>
<evidence type="ECO:0000256" key="5">
    <source>
        <dbReference type="ARBA" id="ARBA00023134"/>
    </source>
</evidence>
<dbReference type="PROSITE" id="PS00300">
    <property type="entry name" value="SRP54"/>
    <property type="match status" value="1"/>
</dbReference>
<evidence type="ECO:0000256" key="6">
    <source>
        <dbReference type="ARBA" id="ARBA00023136"/>
    </source>
</evidence>
<comment type="subcellular location">
    <subcellularLocation>
        <location evidence="8">Cell membrane</location>
        <topology evidence="8">Peripheral membrane protein</topology>
        <orientation evidence="8">Cytoplasmic side</orientation>
    </subcellularLocation>
    <subcellularLocation>
        <location evidence="8">Cytoplasm</location>
    </subcellularLocation>
</comment>
<feature type="region of interest" description="Disordered" evidence="9">
    <location>
        <begin position="40"/>
        <end position="71"/>
    </location>
</feature>
<feature type="binding site" evidence="8">
    <location>
        <begin position="259"/>
        <end position="263"/>
    </location>
    <ligand>
        <name>GTP</name>
        <dbReference type="ChEBI" id="CHEBI:37565"/>
    </ligand>
</feature>
<evidence type="ECO:0000259" key="10">
    <source>
        <dbReference type="PROSITE" id="PS00300"/>
    </source>
</evidence>
<dbReference type="GO" id="GO:0005525">
    <property type="term" value="F:GTP binding"/>
    <property type="evidence" value="ECO:0007669"/>
    <property type="project" value="UniProtKB-UniRule"/>
</dbReference>
<dbReference type="SMART" id="SM00963">
    <property type="entry name" value="SRP54_N"/>
    <property type="match status" value="1"/>
</dbReference>
<feature type="binding site" evidence="8">
    <location>
        <begin position="177"/>
        <end position="184"/>
    </location>
    <ligand>
        <name>GTP</name>
        <dbReference type="ChEBI" id="CHEBI:37565"/>
    </ligand>
</feature>
<dbReference type="GO" id="GO:0005737">
    <property type="term" value="C:cytoplasm"/>
    <property type="evidence" value="ECO:0007669"/>
    <property type="project" value="UniProtKB-SubCell"/>
</dbReference>
<dbReference type="Pfam" id="PF02881">
    <property type="entry name" value="SRP54_N"/>
    <property type="match status" value="1"/>
</dbReference>
<dbReference type="GO" id="GO:0005047">
    <property type="term" value="F:signal recognition particle binding"/>
    <property type="evidence" value="ECO:0007669"/>
    <property type="project" value="TreeGrafter"/>
</dbReference>
<dbReference type="PANTHER" id="PTHR43134">
    <property type="entry name" value="SIGNAL RECOGNITION PARTICLE RECEPTOR SUBUNIT ALPHA"/>
    <property type="match status" value="1"/>
</dbReference>
<dbReference type="SUPFAM" id="SSF47364">
    <property type="entry name" value="Domain of the SRP/SRP receptor G-proteins"/>
    <property type="match status" value="1"/>
</dbReference>
<evidence type="ECO:0000256" key="8">
    <source>
        <dbReference type="HAMAP-Rule" id="MF_00920"/>
    </source>
</evidence>
<dbReference type="Pfam" id="PF00448">
    <property type="entry name" value="SRP54"/>
    <property type="match status" value="1"/>
</dbReference>
<proteinExistence type="inferred from homology"/>
<comment type="subunit">
    <text evidence="8">Part of the signal recognition particle protein translocation system, which is composed of SRP and FtsY.</text>
</comment>
<evidence type="ECO:0000256" key="7">
    <source>
        <dbReference type="ARBA" id="ARBA00023170"/>
    </source>
</evidence>
<dbReference type="PANTHER" id="PTHR43134:SF1">
    <property type="entry name" value="SIGNAL RECOGNITION PARTICLE RECEPTOR SUBUNIT ALPHA"/>
    <property type="match status" value="1"/>
</dbReference>
<evidence type="ECO:0000256" key="4">
    <source>
        <dbReference type="ARBA" id="ARBA00022801"/>
    </source>
</evidence>
<keyword evidence="2 8" id="KW-0963">Cytoplasm</keyword>
<evidence type="ECO:0000256" key="9">
    <source>
        <dbReference type="SAM" id="MobiDB-lite"/>
    </source>
</evidence>
<comment type="caution">
    <text evidence="11">The sequence shown here is derived from an EMBL/GenBank/DDBJ whole genome shotgun (WGS) entry which is preliminary data.</text>
</comment>
<reference evidence="11 12" key="1">
    <citation type="journal article" name="Nat. Commun.">
        <title>Undinarchaeota illuminate DPANN phylogeny and the impact of gene transfer on archaeal evolution.</title>
        <authorList>
            <person name="Dombrowski N."/>
            <person name="Williams T.A."/>
            <person name="Sun J."/>
            <person name="Woodcroft B.J."/>
            <person name="Lee J.H."/>
            <person name="Minh B.Q."/>
            <person name="Rinke C."/>
            <person name="Spang A."/>
        </authorList>
    </citation>
    <scope>NUCLEOTIDE SEQUENCE [LARGE SCALE GENOMIC DNA]</scope>
    <source>
        <strain evidence="11">MAG_bin17</strain>
    </source>
</reference>
<dbReference type="SMART" id="SM00962">
    <property type="entry name" value="SRP54"/>
    <property type="match status" value="1"/>
</dbReference>
<dbReference type="InterPro" id="IPR004390">
    <property type="entry name" value="SR_rcpt_FtsY"/>
</dbReference>
<dbReference type="InterPro" id="IPR036225">
    <property type="entry name" value="SRP/SRP_N"/>
</dbReference>
<dbReference type="InterPro" id="IPR013822">
    <property type="entry name" value="Signal_recog_particl_SRP54_hlx"/>
</dbReference>
<dbReference type="NCBIfam" id="TIGR00064">
    <property type="entry name" value="ftsY"/>
    <property type="match status" value="1"/>
</dbReference>
<protein>
    <recommendedName>
        <fullName evidence="8">Signal recognition particle receptor FtsY</fullName>
        <shortName evidence="8">SRP receptor</shortName>
        <ecNumber evidence="8">3.6.5.4</ecNumber>
    </recommendedName>
</protein>
<keyword evidence="7 8" id="KW-0675">Receptor</keyword>
<dbReference type="Gene3D" id="1.20.120.140">
    <property type="entry name" value="Signal recognition particle SRP54, nucleotide-binding domain"/>
    <property type="match status" value="1"/>
</dbReference>
<organism evidence="11 12">
    <name type="scientific">Candidatus Undinarchaeum marinum</name>
    <dbReference type="NCBI Taxonomy" id="2756141"/>
    <lineage>
        <taxon>Archaea</taxon>
        <taxon>Candidatus Undinarchaeota</taxon>
        <taxon>Candidatus Undinarchaeia</taxon>
        <taxon>Candidatus Undinarchaeales</taxon>
        <taxon>Candidatus Undinarchaeaceae</taxon>
        <taxon>Candidatus Undinarchaeum</taxon>
    </lineage>
</organism>
<evidence type="ECO:0000256" key="2">
    <source>
        <dbReference type="ARBA" id="ARBA00022490"/>
    </source>
</evidence>
<dbReference type="EC" id="3.6.5.4" evidence="8"/>
<comment type="catalytic activity">
    <reaction evidence="8">
        <text>GTP + H2O = GDP + phosphate + H(+)</text>
        <dbReference type="Rhea" id="RHEA:19669"/>
        <dbReference type="ChEBI" id="CHEBI:15377"/>
        <dbReference type="ChEBI" id="CHEBI:15378"/>
        <dbReference type="ChEBI" id="CHEBI:37565"/>
        <dbReference type="ChEBI" id="CHEBI:43474"/>
        <dbReference type="ChEBI" id="CHEBI:58189"/>
        <dbReference type="EC" id="3.6.5.4"/>
    </reaction>
</comment>
<dbReference type="InterPro" id="IPR003593">
    <property type="entry name" value="AAA+_ATPase"/>
</dbReference>
<dbReference type="GO" id="GO:0006614">
    <property type="term" value="P:SRP-dependent cotranslational protein targeting to membrane"/>
    <property type="evidence" value="ECO:0007669"/>
    <property type="project" value="InterPro"/>
</dbReference>
<dbReference type="AlphaFoldDB" id="A0A832V8T4"/>
<evidence type="ECO:0000313" key="11">
    <source>
        <dbReference type="EMBL" id="HIJ99715.1"/>
    </source>
</evidence>
<dbReference type="FunFam" id="3.40.50.300:FF:000053">
    <property type="entry name" value="Signal recognition particle receptor FtsY"/>
    <property type="match status" value="1"/>
</dbReference>
<name>A0A832V8T4_9ARCH</name>
<dbReference type="Gene3D" id="3.40.50.300">
    <property type="entry name" value="P-loop containing nucleotide triphosphate hydrolases"/>
    <property type="match status" value="1"/>
</dbReference>